<evidence type="ECO:0000313" key="7">
    <source>
        <dbReference type="EMBL" id="MBB4102575.1"/>
    </source>
</evidence>
<dbReference type="InterPro" id="IPR000620">
    <property type="entry name" value="EamA_dom"/>
</dbReference>
<feature type="transmembrane region" description="Helical" evidence="5">
    <location>
        <begin position="172"/>
        <end position="191"/>
    </location>
</feature>
<keyword evidence="4 5" id="KW-0472">Membrane</keyword>
<dbReference type="PANTHER" id="PTHR32322">
    <property type="entry name" value="INNER MEMBRANE TRANSPORTER"/>
    <property type="match status" value="1"/>
</dbReference>
<evidence type="ECO:0000256" key="1">
    <source>
        <dbReference type="ARBA" id="ARBA00004141"/>
    </source>
</evidence>
<dbReference type="InterPro" id="IPR037185">
    <property type="entry name" value="EmrE-like"/>
</dbReference>
<sequence>MSLPHILLALVNVVLWGFNFVVIKLGVSDVPPLFLSSMRYVFSSLPFILFFRKPDVPWKTIILFGMTIGFGQFALLFPALKLGLPAGLASLVLQVQAFFTMVLAAVLLGEKAGPARIFGAAVAFGGLGVIAVDRMHAATAFVPLLMCVGAALSWAAANIVNRGVSKVDPIAFIVWTSLVPIVPLFALSWIVEGPEAIWAAASSPSPAAIGSIAYLVFGATLIGASIWSFLMARYPAAVVAPFSLLVPVVGMASAAIVFHERVSGVETIGAALIALGLVLNVFGGRIMTALRVK</sequence>
<keyword evidence="2 5" id="KW-0812">Transmembrane</keyword>
<evidence type="ECO:0000256" key="2">
    <source>
        <dbReference type="ARBA" id="ARBA00022692"/>
    </source>
</evidence>
<accession>A0A7W6K1U2</accession>
<gene>
    <name evidence="7" type="ORF">GGQ66_001110</name>
</gene>
<feature type="transmembrane region" description="Helical" evidence="5">
    <location>
        <begin position="264"/>
        <end position="283"/>
    </location>
</feature>
<dbReference type="InterPro" id="IPR050638">
    <property type="entry name" value="AA-Vitamin_Transporters"/>
</dbReference>
<feature type="transmembrane region" description="Helical" evidence="5">
    <location>
        <begin position="115"/>
        <end position="132"/>
    </location>
</feature>
<feature type="transmembrane region" description="Helical" evidence="5">
    <location>
        <begin position="60"/>
        <end position="80"/>
    </location>
</feature>
<evidence type="ECO:0000259" key="6">
    <source>
        <dbReference type="Pfam" id="PF00892"/>
    </source>
</evidence>
<feature type="transmembrane region" description="Helical" evidence="5">
    <location>
        <begin position="138"/>
        <end position="160"/>
    </location>
</feature>
<reference evidence="7 8" key="1">
    <citation type="submission" date="2020-08" db="EMBL/GenBank/DDBJ databases">
        <title>Genomic Encyclopedia of Type Strains, Phase IV (KMG-IV): sequencing the most valuable type-strain genomes for metagenomic binning, comparative biology and taxonomic classification.</title>
        <authorList>
            <person name="Goeker M."/>
        </authorList>
    </citation>
    <scope>NUCLEOTIDE SEQUENCE [LARGE SCALE GENOMIC DNA]</scope>
    <source>
        <strain evidence="7 8">DSM 26385</strain>
    </source>
</reference>
<dbReference type="SUPFAM" id="SSF103481">
    <property type="entry name" value="Multidrug resistance efflux transporter EmrE"/>
    <property type="match status" value="2"/>
</dbReference>
<feature type="transmembrane region" description="Helical" evidence="5">
    <location>
        <begin position="237"/>
        <end position="258"/>
    </location>
</feature>
<protein>
    <submittedName>
        <fullName evidence="7">O-acetylserine/cysteine efflux transporter</fullName>
    </submittedName>
</protein>
<feature type="transmembrane region" description="Helical" evidence="5">
    <location>
        <begin position="86"/>
        <end position="108"/>
    </location>
</feature>
<dbReference type="AlphaFoldDB" id="A0A7W6K1U2"/>
<evidence type="ECO:0000256" key="4">
    <source>
        <dbReference type="ARBA" id="ARBA00023136"/>
    </source>
</evidence>
<evidence type="ECO:0000313" key="8">
    <source>
        <dbReference type="Proteomes" id="UP000584824"/>
    </source>
</evidence>
<dbReference type="RefSeq" id="WP_183790258.1">
    <property type="nucleotide sequence ID" value="NZ_JACIDU010000003.1"/>
</dbReference>
<dbReference type="EMBL" id="JACIDU010000003">
    <property type="protein sequence ID" value="MBB4102575.1"/>
    <property type="molecule type" value="Genomic_DNA"/>
</dbReference>
<comment type="subcellular location">
    <subcellularLocation>
        <location evidence="1">Membrane</location>
        <topology evidence="1">Multi-pass membrane protein</topology>
    </subcellularLocation>
</comment>
<keyword evidence="3 5" id="KW-1133">Transmembrane helix</keyword>
<evidence type="ECO:0000256" key="3">
    <source>
        <dbReference type="ARBA" id="ARBA00022989"/>
    </source>
</evidence>
<dbReference type="Pfam" id="PF00892">
    <property type="entry name" value="EamA"/>
    <property type="match status" value="2"/>
</dbReference>
<dbReference type="Proteomes" id="UP000584824">
    <property type="component" value="Unassembled WGS sequence"/>
</dbReference>
<feature type="transmembrane region" description="Helical" evidence="5">
    <location>
        <begin position="7"/>
        <end position="27"/>
    </location>
</feature>
<proteinExistence type="predicted"/>
<feature type="transmembrane region" description="Helical" evidence="5">
    <location>
        <begin position="211"/>
        <end position="230"/>
    </location>
</feature>
<comment type="caution">
    <text evidence="7">The sequence shown here is derived from an EMBL/GenBank/DDBJ whole genome shotgun (WGS) entry which is preliminary data.</text>
</comment>
<evidence type="ECO:0000256" key="5">
    <source>
        <dbReference type="SAM" id="Phobius"/>
    </source>
</evidence>
<feature type="domain" description="EamA" evidence="6">
    <location>
        <begin position="144"/>
        <end position="281"/>
    </location>
</feature>
<keyword evidence="8" id="KW-1185">Reference proteome</keyword>
<feature type="transmembrane region" description="Helical" evidence="5">
    <location>
        <begin position="33"/>
        <end position="51"/>
    </location>
</feature>
<name>A0A7W6K1U2_9HYPH</name>
<dbReference type="GO" id="GO:0016020">
    <property type="term" value="C:membrane"/>
    <property type="evidence" value="ECO:0007669"/>
    <property type="project" value="UniProtKB-SubCell"/>
</dbReference>
<organism evidence="7 8">
    <name type="scientific">Allorhizobium borbori</name>
    <dbReference type="NCBI Taxonomy" id="485907"/>
    <lineage>
        <taxon>Bacteria</taxon>
        <taxon>Pseudomonadati</taxon>
        <taxon>Pseudomonadota</taxon>
        <taxon>Alphaproteobacteria</taxon>
        <taxon>Hyphomicrobiales</taxon>
        <taxon>Rhizobiaceae</taxon>
        <taxon>Rhizobium/Agrobacterium group</taxon>
        <taxon>Allorhizobium</taxon>
    </lineage>
</organism>
<feature type="domain" description="EamA" evidence="6">
    <location>
        <begin position="6"/>
        <end position="130"/>
    </location>
</feature>
<dbReference type="PANTHER" id="PTHR32322:SF9">
    <property type="entry name" value="AMINO-ACID METABOLITE EFFLUX PUMP-RELATED"/>
    <property type="match status" value="1"/>
</dbReference>